<organism evidence="1 2">
    <name type="scientific">Pelobates cultripes</name>
    <name type="common">Western spadefoot toad</name>
    <dbReference type="NCBI Taxonomy" id="61616"/>
    <lineage>
        <taxon>Eukaryota</taxon>
        <taxon>Metazoa</taxon>
        <taxon>Chordata</taxon>
        <taxon>Craniata</taxon>
        <taxon>Vertebrata</taxon>
        <taxon>Euteleostomi</taxon>
        <taxon>Amphibia</taxon>
        <taxon>Batrachia</taxon>
        <taxon>Anura</taxon>
        <taxon>Pelobatoidea</taxon>
        <taxon>Pelobatidae</taxon>
        <taxon>Pelobates</taxon>
    </lineage>
</organism>
<keyword evidence="2" id="KW-1185">Reference proteome</keyword>
<dbReference type="EMBL" id="OW240922">
    <property type="protein sequence ID" value="CAH2323025.1"/>
    <property type="molecule type" value="Genomic_DNA"/>
</dbReference>
<evidence type="ECO:0000313" key="2">
    <source>
        <dbReference type="Proteomes" id="UP001295444"/>
    </source>
</evidence>
<accession>A0AAD1TEJ3</accession>
<sequence length="138" mass="15477">MGNENTHVANASQCEIYIFFQSTKLHVSDIAIGVTTDTGTTVSEKDVAGHLNVGTSLNVNLKSDTRIQFLTCPSREYTKISLQGDLYTTIVLKHPGQEDTMLCMNFMIPSDRSIIVTDKMIKFTKYGYLWMDEAGNYH</sequence>
<dbReference type="AlphaFoldDB" id="A0AAD1TEJ3"/>
<evidence type="ECO:0000313" key="1">
    <source>
        <dbReference type="EMBL" id="CAH2323025.1"/>
    </source>
</evidence>
<dbReference type="Proteomes" id="UP001295444">
    <property type="component" value="Chromosome 11"/>
</dbReference>
<proteinExistence type="predicted"/>
<name>A0AAD1TEJ3_PELCU</name>
<gene>
    <name evidence="1" type="ORF">PECUL_23A035730</name>
</gene>
<protein>
    <submittedName>
        <fullName evidence="1">Uncharacterized protein</fullName>
    </submittedName>
</protein>
<reference evidence="1" key="1">
    <citation type="submission" date="2022-03" db="EMBL/GenBank/DDBJ databases">
        <authorList>
            <person name="Alioto T."/>
            <person name="Alioto T."/>
            <person name="Gomez Garrido J."/>
        </authorList>
    </citation>
    <scope>NUCLEOTIDE SEQUENCE</scope>
</reference>